<dbReference type="Gene3D" id="3.40.50.1100">
    <property type="match status" value="3"/>
</dbReference>
<sequence>MQAEYLHHRSTVHTLPEKRQNAQTAVDNLKNWHSAVHEVTQWPGYEVLPLWSLDNQAKKLGFGKIFYKDESQRFGRKLGSFKALGAPYTVFMLLADAVEKVTGARPTAAQLRAGEFKHITERVTVCVATDGNQGRGLAHAAATFHCRCVVYIHGHVSPGRKEAMETYGAIVIRIDGEYEASVKRAKEDGRMNGWHFVSSTSWTDFQDPLPRHVMNAYMVMVEEAIAAVPDLSKITHVFMQGGVGSIAAAVFMGIALRLGEQNLPRFVMVEPSEADCLYQSASTGVPTPSSGTLHTIMAGLACREVSPAAWKLLEWLCTDYVAIPDAWAVDAMKALADGNNDTPIVCGESAAGGYATVLKAASDPELKAKLGLDENSQILLFGCEGATDPEIYQKLVGVSATEVFERQKQSAL</sequence>
<dbReference type="InterPro" id="IPR001926">
    <property type="entry name" value="TrpB-like_PALP"/>
</dbReference>
<dbReference type="PANTHER" id="PTHR42937:SF1">
    <property type="entry name" value="DIAMINOPROPIONATE AMMONIA-LYASE"/>
    <property type="match status" value="1"/>
</dbReference>
<protein>
    <submittedName>
        <fullName evidence="5">Diaminopropionate ammonia-lyase</fullName>
    </submittedName>
</protein>
<keyword evidence="6" id="KW-1185">Reference proteome</keyword>
<evidence type="ECO:0000313" key="5">
    <source>
        <dbReference type="EMBL" id="SDV00440.1"/>
    </source>
</evidence>
<evidence type="ECO:0000256" key="2">
    <source>
        <dbReference type="ARBA" id="ARBA00022898"/>
    </source>
</evidence>
<dbReference type="NCBIfam" id="NF006058">
    <property type="entry name" value="PRK08206.1"/>
    <property type="match status" value="1"/>
</dbReference>
<dbReference type="EMBL" id="LT629801">
    <property type="protein sequence ID" value="SDV00440.1"/>
    <property type="molecule type" value="Genomic_DNA"/>
</dbReference>
<keyword evidence="2" id="KW-0663">Pyridoxal phosphate</keyword>
<dbReference type="InterPro" id="IPR036052">
    <property type="entry name" value="TrpB-like_PALP_sf"/>
</dbReference>
<evidence type="ECO:0000313" key="6">
    <source>
        <dbReference type="Proteomes" id="UP000182085"/>
    </source>
</evidence>
<dbReference type="RefSeq" id="WP_034138540.1">
    <property type="nucleotide sequence ID" value="NZ_BAAAEG010000001.1"/>
</dbReference>
<evidence type="ECO:0000256" key="3">
    <source>
        <dbReference type="SAM" id="MobiDB-lite"/>
    </source>
</evidence>
<accession>A0AAE8HB21</accession>
<gene>
    <name evidence="5" type="ORF">SAMN04490209_1730</name>
</gene>
<organism evidence="5 6">
    <name type="scientific">Pseudomonas rhodesiae</name>
    <dbReference type="NCBI Taxonomy" id="76760"/>
    <lineage>
        <taxon>Bacteria</taxon>
        <taxon>Pseudomonadati</taxon>
        <taxon>Pseudomonadota</taxon>
        <taxon>Gammaproteobacteria</taxon>
        <taxon>Pseudomonadales</taxon>
        <taxon>Pseudomonadaceae</taxon>
        <taxon>Pseudomonas</taxon>
    </lineage>
</organism>
<evidence type="ECO:0000259" key="4">
    <source>
        <dbReference type="Pfam" id="PF00291"/>
    </source>
</evidence>
<comment type="cofactor">
    <cofactor evidence="1">
        <name>pyridoxal 5'-phosphate</name>
        <dbReference type="ChEBI" id="CHEBI:597326"/>
    </cofactor>
</comment>
<dbReference type="SUPFAM" id="SSF53686">
    <property type="entry name" value="Tryptophan synthase beta subunit-like PLP-dependent enzymes"/>
    <property type="match status" value="1"/>
</dbReference>
<dbReference type="AlphaFoldDB" id="A0AAE8HB21"/>
<dbReference type="CDD" id="cd00640">
    <property type="entry name" value="Trp-synth-beta_II"/>
    <property type="match status" value="1"/>
</dbReference>
<name>A0AAE8HB21_9PSED</name>
<dbReference type="Proteomes" id="UP000182085">
    <property type="component" value="Chromosome I"/>
</dbReference>
<dbReference type="Pfam" id="PF00291">
    <property type="entry name" value="PALP"/>
    <property type="match status" value="1"/>
</dbReference>
<evidence type="ECO:0000256" key="1">
    <source>
        <dbReference type="ARBA" id="ARBA00001933"/>
    </source>
</evidence>
<feature type="region of interest" description="Disordered" evidence="3">
    <location>
        <begin position="1"/>
        <end position="20"/>
    </location>
</feature>
<dbReference type="PANTHER" id="PTHR42937">
    <property type="match status" value="1"/>
</dbReference>
<proteinExistence type="predicted"/>
<feature type="domain" description="Tryptophan synthase beta chain-like PALP" evidence="4">
    <location>
        <begin position="45"/>
        <end position="369"/>
    </location>
</feature>
<reference evidence="5 6" key="1">
    <citation type="submission" date="2016-10" db="EMBL/GenBank/DDBJ databases">
        <authorList>
            <person name="Varghese N."/>
            <person name="Submissions S."/>
        </authorList>
    </citation>
    <scope>NUCLEOTIDE SEQUENCE [LARGE SCALE GENOMIC DNA]</scope>
    <source>
        <strain evidence="5 6">BS2777</strain>
    </source>
</reference>